<accession>A0A6A5UTG0</accession>
<sequence length="521" mass="56691">MLSAPWIVLFFVVFPRLVCSAPVDRKSILSLLLDLLTKQNQNACCTALDYYLPGKVAYPTNLTYSSSQITFWSAQEQSLRPSCIVIPTSTQDVSTAVTILNVGYQATVPGCKYAIRGAGHTPHAGAANIDGGVTIDTQSLDQVTVSTDQKTVSVGPGNRWGKVYGVLDNLNLAMVGGRLSQVGVAGLLTGGGVSFFSGRYGFACNNIAAYEVVLGNGTIVSATRTRNPRLFRALKGGSNNFGIVTRFDATLFQQSAFWGGQIDQPITNKVAYFSFMANFTQSSTYDPYAALITVFAWVQGLPVGIMHTATYTDGSVSWPPPVFKPLDDMPKTSDSVRKEKLTSFADEIGGDAAVSQGQNTFFLTLSFVNDPSVSPAFMAEVYDRVSVAAKELFLNVGLVFTMALQPMPHVLYSKGADSNVLGLGRFEEDLINLLFTLIWPLGVNNELVYAKMRVLEEELIALAKEMGIWNEWIYLNYASQWQDPIKAYGDDEVAFLRSVSRDYDPLGIFQKAVPGGFKLGI</sequence>
<name>A0A6A5UTG0_9PLEO</name>
<reference evidence="7" key="1">
    <citation type="journal article" date="2020" name="Stud. Mycol.">
        <title>101 Dothideomycetes genomes: a test case for predicting lifestyles and emergence of pathogens.</title>
        <authorList>
            <person name="Haridas S."/>
            <person name="Albert R."/>
            <person name="Binder M."/>
            <person name="Bloem J."/>
            <person name="Labutti K."/>
            <person name="Salamov A."/>
            <person name="Andreopoulos B."/>
            <person name="Baker S."/>
            <person name="Barry K."/>
            <person name="Bills G."/>
            <person name="Bluhm B."/>
            <person name="Cannon C."/>
            <person name="Castanera R."/>
            <person name="Culley D."/>
            <person name="Daum C."/>
            <person name="Ezra D."/>
            <person name="Gonzalez J."/>
            <person name="Henrissat B."/>
            <person name="Kuo A."/>
            <person name="Liang C."/>
            <person name="Lipzen A."/>
            <person name="Lutzoni F."/>
            <person name="Magnuson J."/>
            <person name="Mondo S."/>
            <person name="Nolan M."/>
            <person name="Ohm R."/>
            <person name="Pangilinan J."/>
            <person name="Park H.-J."/>
            <person name="Ramirez L."/>
            <person name="Alfaro M."/>
            <person name="Sun H."/>
            <person name="Tritt A."/>
            <person name="Yoshinaga Y."/>
            <person name="Zwiers L.-H."/>
            <person name="Turgeon B."/>
            <person name="Goodwin S."/>
            <person name="Spatafora J."/>
            <person name="Crous P."/>
            <person name="Grigoriev I."/>
        </authorList>
    </citation>
    <scope>NUCLEOTIDE SEQUENCE</scope>
    <source>
        <strain evidence="7">CBS 107.79</strain>
    </source>
</reference>
<evidence type="ECO:0000256" key="4">
    <source>
        <dbReference type="ARBA" id="ARBA00023002"/>
    </source>
</evidence>
<dbReference type="InterPro" id="IPR016166">
    <property type="entry name" value="FAD-bd_PCMH"/>
</dbReference>
<dbReference type="OrthoDB" id="2151789at2759"/>
<dbReference type="AlphaFoldDB" id="A0A6A5UTG0"/>
<organism evidence="7 8">
    <name type="scientific">Bimuria novae-zelandiae CBS 107.79</name>
    <dbReference type="NCBI Taxonomy" id="1447943"/>
    <lineage>
        <taxon>Eukaryota</taxon>
        <taxon>Fungi</taxon>
        <taxon>Dikarya</taxon>
        <taxon>Ascomycota</taxon>
        <taxon>Pezizomycotina</taxon>
        <taxon>Dothideomycetes</taxon>
        <taxon>Pleosporomycetidae</taxon>
        <taxon>Pleosporales</taxon>
        <taxon>Massarineae</taxon>
        <taxon>Didymosphaeriaceae</taxon>
        <taxon>Bimuria</taxon>
    </lineage>
</organism>
<evidence type="ECO:0000256" key="3">
    <source>
        <dbReference type="ARBA" id="ARBA00022827"/>
    </source>
</evidence>
<dbReference type="EMBL" id="ML976720">
    <property type="protein sequence ID" value="KAF1968473.1"/>
    <property type="molecule type" value="Genomic_DNA"/>
</dbReference>
<dbReference type="InterPro" id="IPR016169">
    <property type="entry name" value="FAD-bd_PCMH_sub2"/>
</dbReference>
<dbReference type="PANTHER" id="PTHR42973:SF22">
    <property type="entry name" value="FAD-BINDING PCMH-TYPE DOMAIN-CONTAINING PROTEIN-RELATED"/>
    <property type="match status" value="1"/>
</dbReference>
<dbReference type="Pfam" id="PF01565">
    <property type="entry name" value="FAD_binding_4"/>
    <property type="match status" value="1"/>
</dbReference>
<evidence type="ECO:0000313" key="7">
    <source>
        <dbReference type="EMBL" id="KAF1968473.1"/>
    </source>
</evidence>
<evidence type="ECO:0000256" key="2">
    <source>
        <dbReference type="ARBA" id="ARBA00022630"/>
    </source>
</evidence>
<dbReference type="PANTHER" id="PTHR42973">
    <property type="entry name" value="BINDING OXIDOREDUCTASE, PUTATIVE (AFU_ORTHOLOGUE AFUA_1G17690)-RELATED"/>
    <property type="match status" value="1"/>
</dbReference>
<keyword evidence="2" id="KW-0285">Flavoprotein</keyword>
<dbReference type="GO" id="GO:0016491">
    <property type="term" value="F:oxidoreductase activity"/>
    <property type="evidence" value="ECO:0007669"/>
    <property type="project" value="UniProtKB-KW"/>
</dbReference>
<dbReference type="InterPro" id="IPR036318">
    <property type="entry name" value="FAD-bd_PCMH-like_sf"/>
</dbReference>
<dbReference type="SUPFAM" id="SSF56176">
    <property type="entry name" value="FAD-binding/transporter-associated domain-like"/>
    <property type="match status" value="1"/>
</dbReference>
<evidence type="ECO:0000313" key="8">
    <source>
        <dbReference type="Proteomes" id="UP000800036"/>
    </source>
</evidence>
<dbReference type="GO" id="GO:0071949">
    <property type="term" value="F:FAD binding"/>
    <property type="evidence" value="ECO:0007669"/>
    <property type="project" value="InterPro"/>
</dbReference>
<dbReference type="InterPro" id="IPR006094">
    <property type="entry name" value="Oxid_FAD_bind_N"/>
</dbReference>
<evidence type="ECO:0000256" key="5">
    <source>
        <dbReference type="SAM" id="SignalP"/>
    </source>
</evidence>
<protein>
    <submittedName>
        <fullName evidence="7">Putative oxidoreductase</fullName>
    </submittedName>
</protein>
<dbReference type="PROSITE" id="PS51387">
    <property type="entry name" value="FAD_PCMH"/>
    <property type="match status" value="1"/>
</dbReference>
<keyword evidence="5" id="KW-0732">Signal</keyword>
<feature type="signal peptide" evidence="5">
    <location>
        <begin position="1"/>
        <end position="20"/>
    </location>
</feature>
<keyword evidence="8" id="KW-1185">Reference proteome</keyword>
<evidence type="ECO:0000256" key="1">
    <source>
        <dbReference type="ARBA" id="ARBA00005466"/>
    </source>
</evidence>
<feature type="domain" description="FAD-binding PCMH-type" evidence="6">
    <location>
        <begin position="77"/>
        <end position="254"/>
    </location>
</feature>
<keyword evidence="4" id="KW-0560">Oxidoreductase</keyword>
<dbReference type="Proteomes" id="UP000800036">
    <property type="component" value="Unassembled WGS sequence"/>
</dbReference>
<feature type="chain" id="PRO_5025598749" evidence="5">
    <location>
        <begin position="21"/>
        <end position="521"/>
    </location>
</feature>
<dbReference type="Gene3D" id="3.30.465.10">
    <property type="match status" value="1"/>
</dbReference>
<dbReference type="InterPro" id="IPR050416">
    <property type="entry name" value="FAD-linked_Oxidoreductase"/>
</dbReference>
<proteinExistence type="inferred from homology"/>
<comment type="similarity">
    <text evidence="1">Belongs to the oxygen-dependent FAD-linked oxidoreductase family.</text>
</comment>
<gene>
    <name evidence="7" type="ORF">BU23DRAFT_558512</name>
</gene>
<keyword evidence="3" id="KW-0274">FAD</keyword>
<evidence type="ECO:0000259" key="6">
    <source>
        <dbReference type="PROSITE" id="PS51387"/>
    </source>
</evidence>